<dbReference type="AlphaFoldDB" id="A0A0D0BZY4"/>
<dbReference type="HOGENOM" id="CLU_092517_0_0_1"/>
<gene>
    <name evidence="2" type="ORF">GYMLUDRAFT_252524</name>
</gene>
<dbReference type="OrthoDB" id="3013454at2759"/>
<sequence>MLKHGIYNEDDCQGIDLELIKDFYGTTDHLPPCPPGHTGAGYLGDDKPDSDRNSSNEGNELDLDDLSRQIEDIASVGHSDELHLFEAGLSSAARQKILPPGYGICADEWEDHHYPAVEIIRSGCKGGKEISVQLLTFIWYP</sequence>
<evidence type="ECO:0000313" key="3">
    <source>
        <dbReference type="Proteomes" id="UP000053593"/>
    </source>
</evidence>
<feature type="compositionally biased region" description="Basic and acidic residues" evidence="1">
    <location>
        <begin position="44"/>
        <end position="54"/>
    </location>
</feature>
<feature type="region of interest" description="Disordered" evidence="1">
    <location>
        <begin position="34"/>
        <end position="64"/>
    </location>
</feature>
<reference evidence="2 3" key="1">
    <citation type="submission" date="2014-04" db="EMBL/GenBank/DDBJ databases">
        <title>Evolutionary Origins and Diversification of the Mycorrhizal Mutualists.</title>
        <authorList>
            <consortium name="DOE Joint Genome Institute"/>
            <consortium name="Mycorrhizal Genomics Consortium"/>
            <person name="Kohler A."/>
            <person name="Kuo A."/>
            <person name="Nagy L.G."/>
            <person name="Floudas D."/>
            <person name="Copeland A."/>
            <person name="Barry K.W."/>
            <person name="Cichocki N."/>
            <person name="Veneault-Fourrey C."/>
            <person name="LaButti K."/>
            <person name="Lindquist E.A."/>
            <person name="Lipzen A."/>
            <person name="Lundell T."/>
            <person name="Morin E."/>
            <person name="Murat C."/>
            <person name="Riley R."/>
            <person name="Ohm R."/>
            <person name="Sun H."/>
            <person name="Tunlid A."/>
            <person name="Henrissat B."/>
            <person name="Grigoriev I.V."/>
            <person name="Hibbett D.S."/>
            <person name="Martin F."/>
        </authorList>
    </citation>
    <scope>NUCLEOTIDE SEQUENCE [LARGE SCALE GENOMIC DNA]</scope>
    <source>
        <strain evidence="2 3">FD-317 M1</strain>
    </source>
</reference>
<dbReference type="Proteomes" id="UP000053593">
    <property type="component" value="Unassembled WGS sequence"/>
</dbReference>
<name>A0A0D0BZY4_9AGAR</name>
<protein>
    <submittedName>
        <fullName evidence="2">Uncharacterized protein</fullName>
    </submittedName>
</protein>
<evidence type="ECO:0000256" key="1">
    <source>
        <dbReference type="SAM" id="MobiDB-lite"/>
    </source>
</evidence>
<keyword evidence="3" id="KW-1185">Reference proteome</keyword>
<evidence type="ECO:0000313" key="2">
    <source>
        <dbReference type="EMBL" id="KIK50907.1"/>
    </source>
</evidence>
<dbReference type="EMBL" id="KN834879">
    <property type="protein sequence ID" value="KIK50907.1"/>
    <property type="molecule type" value="Genomic_DNA"/>
</dbReference>
<proteinExistence type="predicted"/>
<organism evidence="2 3">
    <name type="scientific">Collybiopsis luxurians FD-317 M1</name>
    <dbReference type="NCBI Taxonomy" id="944289"/>
    <lineage>
        <taxon>Eukaryota</taxon>
        <taxon>Fungi</taxon>
        <taxon>Dikarya</taxon>
        <taxon>Basidiomycota</taxon>
        <taxon>Agaricomycotina</taxon>
        <taxon>Agaricomycetes</taxon>
        <taxon>Agaricomycetidae</taxon>
        <taxon>Agaricales</taxon>
        <taxon>Marasmiineae</taxon>
        <taxon>Omphalotaceae</taxon>
        <taxon>Collybiopsis</taxon>
        <taxon>Collybiopsis luxurians</taxon>
    </lineage>
</organism>
<accession>A0A0D0BZY4</accession>